<name>A0ABS1JAL0_9BACL</name>
<gene>
    <name evidence="1" type="ORF">JJB07_11680</name>
</gene>
<keyword evidence="2" id="KW-1185">Reference proteome</keyword>
<sequence length="92" mass="10702">MKKTAEQRESVDQLIAKLYEMAQQVSQQPNEILKLQTSEFIRSFVDLTQAIEQLDAAREVLLGRAESLLSRPRETEKRLRKEHLKLVINNPN</sequence>
<dbReference type="EMBL" id="JAEQNB010000003">
    <property type="protein sequence ID" value="MBL0387312.1"/>
    <property type="molecule type" value="Genomic_DNA"/>
</dbReference>
<protein>
    <submittedName>
        <fullName evidence="1">Uncharacterized protein</fullName>
    </submittedName>
</protein>
<dbReference type="Proteomes" id="UP000602284">
    <property type="component" value="Unassembled WGS sequence"/>
</dbReference>
<comment type="caution">
    <text evidence="1">The sequence shown here is derived from an EMBL/GenBank/DDBJ whole genome shotgun (WGS) entry which is preliminary data.</text>
</comment>
<dbReference type="RefSeq" id="WP_201635181.1">
    <property type="nucleotide sequence ID" value="NZ_JAEQNB010000003.1"/>
</dbReference>
<accession>A0ABS1JAL0</accession>
<evidence type="ECO:0000313" key="1">
    <source>
        <dbReference type="EMBL" id="MBL0387312.1"/>
    </source>
</evidence>
<evidence type="ECO:0000313" key="2">
    <source>
        <dbReference type="Proteomes" id="UP000602284"/>
    </source>
</evidence>
<reference evidence="1 2" key="1">
    <citation type="submission" date="2021-01" db="EMBL/GenBank/DDBJ databases">
        <title>Tumebacillus sp. strain ITR2 16S ribosomal RNA gene Genome sequencing and assembly.</title>
        <authorList>
            <person name="Kang M."/>
        </authorList>
    </citation>
    <scope>NUCLEOTIDE SEQUENCE [LARGE SCALE GENOMIC DNA]</scope>
    <source>
        <strain evidence="1 2">ITR2</strain>
    </source>
</reference>
<proteinExistence type="predicted"/>
<organism evidence="1 2">
    <name type="scientific">Tumebacillus amylolyticus</name>
    <dbReference type="NCBI Taxonomy" id="2801339"/>
    <lineage>
        <taxon>Bacteria</taxon>
        <taxon>Bacillati</taxon>
        <taxon>Bacillota</taxon>
        <taxon>Bacilli</taxon>
        <taxon>Bacillales</taxon>
        <taxon>Alicyclobacillaceae</taxon>
        <taxon>Tumebacillus</taxon>
    </lineage>
</organism>